<evidence type="ECO:0000256" key="7">
    <source>
        <dbReference type="ARBA" id="ARBA00048787"/>
    </source>
</evidence>
<evidence type="ECO:0000256" key="2">
    <source>
        <dbReference type="ARBA" id="ARBA00006676"/>
    </source>
</evidence>
<dbReference type="Gene3D" id="3.20.20.140">
    <property type="entry name" value="Metal-dependent hydrolases"/>
    <property type="match status" value="1"/>
</dbReference>
<dbReference type="SUPFAM" id="SSF51556">
    <property type="entry name" value="Metallo-dependent hydrolases"/>
    <property type="match status" value="1"/>
</dbReference>
<dbReference type="Pfam" id="PF00962">
    <property type="entry name" value="A_deaminase"/>
    <property type="match status" value="1"/>
</dbReference>
<name>A0ABR0EGE6_ZASCE</name>
<keyword evidence="4" id="KW-0378">Hydrolase</keyword>
<proteinExistence type="inferred from homology"/>
<dbReference type="InterPro" id="IPR006330">
    <property type="entry name" value="Ado/ade_deaminase"/>
</dbReference>
<comment type="similarity">
    <text evidence="2">Belongs to the metallo-dependent hydrolases superfamily. Adenosine and AMP deaminases family.</text>
</comment>
<dbReference type="CDD" id="cd00443">
    <property type="entry name" value="ADA_AMPD"/>
    <property type="match status" value="1"/>
</dbReference>
<dbReference type="Proteomes" id="UP001305779">
    <property type="component" value="Unassembled WGS sequence"/>
</dbReference>
<dbReference type="InterPro" id="IPR032466">
    <property type="entry name" value="Metal_Hydrolase"/>
</dbReference>
<dbReference type="InterPro" id="IPR001365">
    <property type="entry name" value="A_deaminase_dom"/>
</dbReference>
<dbReference type="EMBL" id="JAXOVC010000006">
    <property type="protein sequence ID" value="KAK4500188.1"/>
    <property type="molecule type" value="Genomic_DNA"/>
</dbReference>
<organism evidence="9 10">
    <name type="scientific">Zasmidium cellare</name>
    <name type="common">Wine cellar mold</name>
    <name type="synonym">Racodium cellare</name>
    <dbReference type="NCBI Taxonomy" id="395010"/>
    <lineage>
        <taxon>Eukaryota</taxon>
        <taxon>Fungi</taxon>
        <taxon>Dikarya</taxon>
        <taxon>Ascomycota</taxon>
        <taxon>Pezizomycotina</taxon>
        <taxon>Dothideomycetes</taxon>
        <taxon>Dothideomycetidae</taxon>
        <taxon>Mycosphaerellales</taxon>
        <taxon>Mycosphaerellaceae</taxon>
        <taxon>Zasmidium</taxon>
    </lineage>
</organism>
<comment type="cofactor">
    <cofactor evidence="1">
        <name>Zn(2+)</name>
        <dbReference type="ChEBI" id="CHEBI:29105"/>
    </cofactor>
</comment>
<reference evidence="9 10" key="1">
    <citation type="journal article" date="2023" name="G3 (Bethesda)">
        <title>A chromosome-level genome assembly of Zasmidium syzygii isolated from banana leaves.</title>
        <authorList>
            <person name="van Westerhoven A.C."/>
            <person name="Mehrabi R."/>
            <person name="Talebi R."/>
            <person name="Steentjes M.B.F."/>
            <person name="Corcolon B."/>
            <person name="Chong P.A."/>
            <person name="Kema G.H.J."/>
            <person name="Seidl M.F."/>
        </authorList>
    </citation>
    <scope>NUCLEOTIDE SEQUENCE [LARGE SCALE GENOMIC DNA]</scope>
    <source>
        <strain evidence="9 10">P124</strain>
    </source>
</reference>
<evidence type="ECO:0000256" key="1">
    <source>
        <dbReference type="ARBA" id="ARBA00001947"/>
    </source>
</evidence>
<feature type="domain" description="Adenosine deaminase" evidence="8">
    <location>
        <begin position="15"/>
        <end position="343"/>
    </location>
</feature>
<keyword evidence="5" id="KW-0862">Zinc</keyword>
<evidence type="ECO:0000256" key="4">
    <source>
        <dbReference type="ARBA" id="ARBA00022801"/>
    </source>
</evidence>
<evidence type="ECO:0000256" key="3">
    <source>
        <dbReference type="ARBA" id="ARBA00022723"/>
    </source>
</evidence>
<evidence type="ECO:0000313" key="9">
    <source>
        <dbReference type="EMBL" id="KAK4500188.1"/>
    </source>
</evidence>
<gene>
    <name evidence="9" type="ORF">PRZ48_008374</name>
</gene>
<keyword evidence="6" id="KW-0546">Nucleotide metabolism</keyword>
<comment type="caution">
    <text evidence="9">The sequence shown here is derived from an EMBL/GenBank/DDBJ whole genome shotgun (WGS) entry which is preliminary data.</text>
</comment>
<keyword evidence="3" id="KW-0479">Metal-binding</keyword>
<evidence type="ECO:0000313" key="10">
    <source>
        <dbReference type="Proteomes" id="UP001305779"/>
    </source>
</evidence>
<evidence type="ECO:0000256" key="5">
    <source>
        <dbReference type="ARBA" id="ARBA00022833"/>
    </source>
</evidence>
<dbReference type="PANTHER" id="PTHR11409">
    <property type="entry name" value="ADENOSINE DEAMINASE"/>
    <property type="match status" value="1"/>
</dbReference>
<dbReference type="PANTHER" id="PTHR11409:SF42">
    <property type="entry name" value="ADENOSINE DEAMINASE-LIKE PROTEIN"/>
    <property type="match status" value="1"/>
</dbReference>
<evidence type="ECO:0000256" key="6">
    <source>
        <dbReference type="ARBA" id="ARBA00023080"/>
    </source>
</evidence>
<evidence type="ECO:0000259" key="8">
    <source>
        <dbReference type="Pfam" id="PF00962"/>
    </source>
</evidence>
<protein>
    <recommendedName>
        <fullName evidence="8">Adenosine deaminase domain-containing protein</fullName>
    </recommendedName>
</protein>
<comment type="catalytic activity">
    <reaction evidence="7">
        <text>N(6)-methyl-AMP + H2O + H(+) = IMP + methylamine</text>
        <dbReference type="Rhea" id="RHEA:16001"/>
        <dbReference type="ChEBI" id="CHEBI:15377"/>
        <dbReference type="ChEBI" id="CHEBI:15378"/>
        <dbReference type="ChEBI" id="CHEBI:58053"/>
        <dbReference type="ChEBI" id="CHEBI:59338"/>
        <dbReference type="ChEBI" id="CHEBI:144842"/>
    </reaction>
    <physiologicalReaction direction="left-to-right" evidence="7">
        <dbReference type="Rhea" id="RHEA:16002"/>
    </physiologicalReaction>
</comment>
<keyword evidence="10" id="KW-1185">Reference proteome</keyword>
<accession>A0ABR0EGE6</accession>
<sequence length="356" mass="39858">MMWGDVTEDFTKALPKIELHAHLTGSISPECLHEIWTRKRSSSAGSQLEDPLVACRPEAEHHDILSFFPVFDKYIYNLCDDAESVAFATAQVLKDFEADGVKYLELRTTPRESLENGMTKDVYVQTVLDTIARHGKASTSTYLILSIDRRNTLQQAMDTVNLAIKYQQQGVVGIDLCGNPLKGDVTIFREAFELAKTHGLKITLHFAEVPQSSTDLELQTLLSYNPDRIGHVIHTTPDIESEISTRRLGLELCLSCNVHAKMLPEGKTQFSDHHFAKWYGGNCPIALCTDDVGIFGSSISNEYLLAASHFNLSSYDLWQLCRGAVDSIFGGEEEKKRLYGLLDEFQRVCDYAETAP</sequence>